<dbReference type="OrthoDB" id="5817230at2759"/>
<dbReference type="InterPro" id="IPR001019">
    <property type="entry name" value="Gprotein_alpha_su"/>
</dbReference>
<feature type="binding site" evidence="7">
    <location>
        <position position="116"/>
    </location>
    <ligand>
        <name>GTP</name>
        <dbReference type="ChEBI" id="CHEBI:37565"/>
    </ligand>
</feature>
<dbReference type="GO" id="GO:0003924">
    <property type="term" value="F:GTPase activity"/>
    <property type="evidence" value="ECO:0007669"/>
    <property type="project" value="InterPro"/>
</dbReference>
<evidence type="ECO:0000256" key="3">
    <source>
        <dbReference type="ARBA" id="ARBA00022741"/>
    </source>
</evidence>
<evidence type="ECO:0000313" key="9">
    <source>
        <dbReference type="Proteomes" id="UP000275408"/>
    </source>
</evidence>
<evidence type="ECO:0000256" key="1">
    <source>
        <dbReference type="ARBA" id="ARBA00007172"/>
    </source>
</evidence>
<dbReference type="InterPro" id="IPR027417">
    <property type="entry name" value="P-loop_NTPase"/>
</dbReference>
<evidence type="ECO:0000256" key="7">
    <source>
        <dbReference type="PIRSR" id="PIRSR601019-1"/>
    </source>
</evidence>
<keyword evidence="2" id="KW-0479">Metal-binding</keyword>
<dbReference type="PANTHER" id="PTHR10218">
    <property type="entry name" value="GTP-BINDING PROTEIN ALPHA SUBUNIT"/>
    <property type="match status" value="1"/>
</dbReference>
<dbReference type="GO" id="GO:0007606">
    <property type="term" value="P:sensory perception of chemical stimulus"/>
    <property type="evidence" value="ECO:0007669"/>
    <property type="project" value="TreeGrafter"/>
</dbReference>
<evidence type="ECO:0000313" key="8">
    <source>
        <dbReference type="EMBL" id="RMX37921.1"/>
    </source>
</evidence>
<dbReference type="GO" id="GO:0005834">
    <property type="term" value="C:heterotrimeric G-protein complex"/>
    <property type="evidence" value="ECO:0007669"/>
    <property type="project" value="TreeGrafter"/>
</dbReference>
<evidence type="ECO:0000256" key="6">
    <source>
        <dbReference type="ARBA" id="ARBA00023224"/>
    </source>
</evidence>
<dbReference type="GO" id="GO:0001664">
    <property type="term" value="F:G protein-coupled receptor binding"/>
    <property type="evidence" value="ECO:0007669"/>
    <property type="project" value="TreeGrafter"/>
</dbReference>
<accession>A0A3M6T9A6</accession>
<keyword evidence="9" id="KW-1185">Reference proteome</keyword>
<comment type="caution">
    <text evidence="8">The sequence shown here is derived from an EMBL/GenBank/DDBJ whole genome shotgun (WGS) entry which is preliminary data.</text>
</comment>
<sequence>MESQKVTEDSLIKENLQDSHGFNVLQHNWLSIPVLKIHESFLILNKVRWFCYIINPTKLVQLRWLDISLVLYLATAEPGDEESVTRAKYFIRDEFLRISTASGDGKHYCYPHFTCAVDTENIRRVFNDCRDIIQRMHLRQYELL</sequence>
<dbReference type="GO" id="GO:0046872">
    <property type="term" value="F:metal ion binding"/>
    <property type="evidence" value="ECO:0007669"/>
    <property type="project" value="UniProtKB-KW"/>
</dbReference>
<name>A0A3M6T9A6_POCDA</name>
<organism evidence="8 9">
    <name type="scientific">Pocillopora damicornis</name>
    <name type="common">Cauliflower coral</name>
    <name type="synonym">Millepora damicornis</name>
    <dbReference type="NCBI Taxonomy" id="46731"/>
    <lineage>
        <taxon>Eukaryota</taxon>
        <taxon>Metazoa</taxon>
        <taxon>Cnidaria</taxon>
        <taxon>Anthozoa</taxon>
        <taxon>Hexacorallia</taxon>
        <taxon>Scleractinia</taxon>
        <taxon>Astrocoeniina</taxon>
        <taxon>Pocilloporidae</taxon>
        <taxon>Pocillopora</taxon>
    </lineage>
</organism>
<reference evidence="8 9" key="1">
    <citation type="journal article" date="2018" name="Sci. Rep.">
        <title>Comparative analysis of the Pocillopora damicornis genome highlights role of immune system in coral evolution.</title>
        <authorList>
            <person name="Cunning R."/>
            <person name="Bay R.A."/>
            <person name="Gillette P."/>
            <person name="Baker A.C."/>
            <person name="Traylor-Knowles N."/>
        </authorList>
    </citation>
    <scope>NUCLEOTIDE SEQUENCE [LARGE SCALE GENOMIC DNA]</scope>
    <source>
        <strain evidence="8">RSMAS</strain>
        <tissue evidence="8">Whole animal</tissue>
    </source>
</reference>
<dbReference type="STRING" id="46731.A0A3M6T9A6"/>
<dbReference type="GO" id="GO:0007191">
    <property type="term" value="P:adenylate cyclase-activating dopamine receptor signaling pathway"/>
    <property type="evidence" value="ECO:0007669"/>
    <property type="project" value="TreeGrafter"/>
</dbReference>
<dbReference type="SUPFAM" id="SSF52540">
    <property type="entry name" value="P-loop containing nucleoside triphosphate hydrolases"/>
    <property type="match status" value="1"/>
</dbReference>
<dbReference type="GO" id="GO:0005525">
    <property type="term" value="F:GTP binding"/>
    <property type="evidence" value="ECO:0007669"/>
    <property type="project" value="UniProtKB-KW"/>
</dbReference>
<evidence type="ECO:0008006" key="10">
    <source>
        <dbReference type="Google" id="ProtNLM"/>
    </source>
</evidence>
<proteinExistence type="inferred from homology"/>
<dbReference type="PANTHER" id="PTHR10218:SF212">
    <property type="entry name" value="G PROTEIN ALPHA S SUBUNIT"/>
    <property type="match status" value="1"/>
</dbReference>
<dbReference type="GO" id="GO:0031683">
    <property type="term" value="F:G-protein beta/gamma-subunit complex binding"/>
    <property type="evidence" value="ECO:0007669"/>
    <property type="project" value="InterPro"/>
</dbReference>
<protein>
    <recommendedName>
        <fullName evidence="10">GNAS complex locus</fullName>
    </recommendedName>
</protein>
<dbReference type="Proteomes" id="UP000275408">
    <property type="component" value="Unassembled WGS sequence"/>
</dbReference>
<keyword evidence="6" id="KW-0807">Transducer</keyword>
<keyword evidence="4" id="KW-0460">Magnesium</keyword>
<dbReference type="PROSITE" id="PS51882">
    <property type="entry name" value="G_ALPHA"/>
    <property type="match status" value="1"/>
</dbReference>
<dbReference type="EMBL" id="RCHS01004066">
    <property type="protein sequence ID" value="RMX37921.1"/>
    <property type="molecule type" value="Genomic_DNA"/>
</dbReference>
<dbReference type="FunFam" id="3.40.50.300:FF:006178">
    <property type="entry name" value="Guanine nucleotide-binding protein G(s) subunit alpha isoforms short"/>
    <property type="match status" value="1"/>
</dbReference>
<evidence type="ECO:0000256" key="4">
    <source>
        <dbReference type="ARBA" id="ARBA00022842"/>
    </source>
</evidence>
<comment type="similarity">
    <text evidence="1">Belongs to the G-alpha family. G(s) subfamily.</text>
</comment>
<keyword evidence="3 7" id="KW-0547">Nucleotide-binding</keyword>
<evidence type="ECO:0000256" key="2">
    <source>
        <dbReference type="ARBA" id="ARBA00022723"/>
    </source>
</evidence>
<evidence type="ECO:0000256" key="5">
    <source>
        <dbReference type="ARBA" id="ARBA00023134"/>
    </source>
</evidence>
<dbReference type="Gene3D" id="3.40.50.300">
    <property type="entry name" value="P-loop containing nucleotide triphosphate hydrolases"/>
    <property type="match status" value="1"/>
</dbReference>
<dbReference type="GO" id="GO:0005737">
    <property type="term" value="C:cytoplasm"/>
    <property type="evidence" value="ECO:0007669"/>
    <property type="project" value="TreeGrafter"/>
</dbReference>
<gene>
    <name evidence="8" type="ORF">pdam_00023986</name>
</gene>
<keyword evidence="5 7" id="KW-0342">GTP-binding</keyword>
<dbReference type="AlphaFoldDB" id="A0A3M6T9A6"/>